<dbReference type="InterPro" id="IPR036336">
    <property type="entry name" value="Tscrpt_rep_TraM_sf"/>
</dbReference>
<dbReference type="STRING" id="52131.GA0061100_115111"/>
<keyword evidence="2" id="KW-1185">Reference proteome</keyword>
<dbReference type="RefSeq" id="WP_075856574.1">
    <property type="nucleotide sequence ID" value="NZ_FMAC01000015.1"/>
</dbReference>
<name>A0A1C3WCF9_9HYPH</name>
<dbReference type="Gene3D" id="1.10.287.160">
    <property type="entry name" value="HR1 repeat"/>
    <property type="match status" value="1"/>
</dbReference>
<dbReference type="EMBL" id="FMAC01000015">
    <property type="protein sequence ID" value="SCB37827.1"/>
    <property type="molecule type" value="Genomic_DNA"/>
</dbReference>
<dbReference type="SUPFAM" id="SSF109631">
    <property type="entry name" value="Transcriptional repressor TraM"/>
    <property type="match status" value="1"/>
</dbReference>
<sequence length="106" mass="11719">MTDVTPIETEGDGGESSYTALPKAELEALAVAAIREHRSLLAADEVVYDEWTRANEDPSTAVSVLKSLQDEYLARQKKSEAQQRELSEIIDALGYVPEIPIDEELK</sequence>
<evidence type="ECO:0000313" key="1">
    <source>
        <dbReference type="EMBL" id="SCB37827.1"/>
    </source>
</evidence>
<dbReference type="GO" id="GO:0045892">
    <property type="term" value="P:negative regulation of DNA-templated transcription"/>
    <property type="evidence" value="ECO:0007669"/>
    <property type="project" value="InterPro"/>
</dbReference>
<dbReference type="Pfam" id="PF09228">
    <property type="entry name" value="Prok-TraM"/>
    <property type="match status" value="1"/>
</dbReference>
<dbReference type="InterPro" id="IPR015309">
    <property type="entry name" value="Tscrpt_rep_TraM"/>
</dbReference>
<dbReference type="AlphaFoldDB" id="A0A1C3WCF9"/>
<reference evidence="2" key="1">
    <citation type="submission" date="2016-08" db="EMBL/GenBank/DDBJ databases">
        <authorList>
            <person name="Varghese N."/>
            <person name="Submissions Spin"/>
        </authorList>
    </citation>
    <scope>NUCLEOTIDE SEQUENCE [LARGE SCALE GENOMIC DNA]</scope>
    <source>
        <strain evidence="2">CCBAU 57015</strain>
    </source>
</reference>
<proteinExistence type="predicted"/>
<protein>
    <submittedName>
        <fullName evidence="1">Transcriptional repressor TraM</fullName>
    </submittedName>
</protein>
<dbReference type="Proteomes" id="UP000186228">
    <property type="component" value="Unassembled WGS sequence"/>
</dbReference>
<accession>A0A1C3WCF9</accession>
<organism evidence="1 2">
    <name type="scientific">Rhizobium hainanense</name>
    <dbReference type="NCBI Taxonomy" id="52131"/>
    <lineage>
        <taxon>Bacteria</taxon>
        <taxon>Pseudomonadati</taxon>
        <taxon>Pseudomonadota</taxon>
        <taxon>Alphaproteobacteria</taxon>
        <taxon>Hyphomicrobiales</taxon>
        <taxon>Rhizobiaceae</taxon>
        <taxon>Rhizobium/Agrobacterium group</taxon>
        <taxon>Rhizobium</taxon>
    </lineage>
</organism>
<evidence type="ECO:0000313" key="2">
    <source>
        <dbReference type="Proteomes" id="UP000186228"/>
    </source>
</evidence>
<dbReference type="OrthoDB" id="8302520at2"/>
<gene>
    <name evidence="1" type="ORF">GA0061100_115111</name>
</gene>